<accession>A0A3P5YG51</accession>
<organism evidence="3">
    <name type="scientific">Brassica campestris</name>
    <name type="common">Field mustard</name>
    <dbReference type="NCBI Taxonomy" id="3711"/>
    <lineage>
        <taxon>Eukaryota</taxon>
        <taxon>Viridiplantae</taxon>
        <taxon>Streptophyta</taxon>
        <taxon>Embryophyta</taxon>
        <taxon>Tracheophyta</taxon>
        <taxon>Spermatophyta</taxon>
        <taxon>Magnoliopsida</taxon>
        <taxon>eudicotyledons</taxon>
        <taxon>Gunneridae</taxon>
        <taxon>Pentapetalae</taxon>
        <taxon>rosids</taxon>
        <taxon>malvids</taxon>
        <taxon>Brassicales</taxon>
        <taxon>Brassicaceae</taxon>
        <taxon>Brassiceae</taxon>
        <taxon>Brassica</taxon>
    </lineage>
</organism>
<feature type="signal peptide" evidence="1">
    <location>
        <begin position="1"/>
        <end position="21"/>
    </location>
</feature>
<keyword evidence="1" id="KW-0732">Signal</keyword>
<proteinExistence type="predicted"/>
<dbReference type="Gramene" id="A09p25280.2_BraZ1">
    <property type="protein sequence ID" value="A09p25280.2_BraZ1.CDS.1"/>
    <property type="gene ID" value="A09g25280.2_BraZ1"/>
</dbReference>
<evidence type="ECO:0000313" key="2">
    <source>
        <dbReference type="EMBL" id="CAG7862061.1"/>
    </source>
</evidence>
<sequence length="59" mass="6947">MWKFIMVMYFRALVGSRGTYARLPTWRMNNEDIGRGFDLQTSSNVVRFLLHNLLHATVD</sequence>
<name>A0A3P5YG51_BRACM</name>
<dbReference type="EMBL" id="LS974625">
    <property type="protein sequence ID" value="CAG7862061.1"/>
    <property type="molecule type" value="Genomic_DNA"/>
</dbReference>
<dbReference type="AlphaFoldDB" id="A0A3P5YG51"/>
<feature type="chain" id="PRO_5039801412" evidence="1">
    <location>
        <begin position="22"/>
        <end position="59"/>
    </location>
</feature>
<evidence type="ECO:0000256" key="1">
    <source>
        <dbReference type="SAM" id="SignalP"/>
    </source>
</evidence>
<reference evidence="3" key="1">
    <citation type="submission" date="2018-11" db="EMBL/GenBank/DDBJ databases">
        <authorList>
            <consortium name="Genoscope - CEA"/>
            <person name="William W."/>
        </authorList>
    </citation>
    <scope>NUCLEOTIDE SEQUENCE</scope>
</reference>
<evidence type="ECO:0000313" key="3">
    <source>
        <dbReference type="EMBL" id="VDC60323.1"/>
    </source>
</evidence>
<dbReference type="Proteomes" id="UP000694005">
    <property type="component" value="Chromosome A09"/>
</dbReference>
<gene>
    <name evidence="3" type="ORF">BRAA09T37934Z</name>
    <name evidence="2" type="ORF">BRAPAZ1V2_A09P25280.2</name>
</gene>
<protein>
    <submittedName>
        <fullName evidence="2">Uncharacterized protein</fullName>
    </submittedName>
</protein>
<dbReference type="EMBL" id="LR031568">
    <property type="protein sequence ID" value="VDC60323.1"/>
    <property type="molecule type" value="Genomic_DNA"/>
</dbReference>